<evidence type="ECO:0000256" key="1">
    <source>
        <dbReference type="ARBA" id="ARBA00022741"/>
    </source>
</evidence>
<dbReference type="PANTHER" id="PTHR30448">
    <property type="entry name" value="RNASE ADAPTER PROTEIN RAPZ"/>
    <property type="match status" value="1"/>
</dbReference>
<dbReference type="GO" id="GO:0005524">
    <property type="term" value="F:ATP binding"/>
    <property type="evidence" value="ECO:0007669"/>
    <property type="project" value="UniProtKB-UniRule"/>
</dbReference>
<dbReference type="EMBL" id="DMUP01000108">
    <property type="protein sequence ID" value="HAR56105.1"/>
    <property type="molecule type" value="Genomic_DNA"/>
</dbReference>
<dbReference type="HAMAP" id="MF_00636">
    <property type="entry name" value="RapZ_like"/>
    <property type="match status" value="1"/>
</dbReference>
<dbReference type="InterPro" id="IPR005337">
    <property type="entry name" value="RapZ-like"/>
</dbReference>
<keyword evidence="3 4" id="KW-0342">GTP-binding</keyword>
<evidence type="ECO:0000313" key="7">
    <source>
        <dbReference type="EMBL" id="HAR56105.1"/>
    </source>
</evidence>
<evidence type="ECO:0000256" key="4">
    <source>
        <dbReference type="HAMAP-Rule" id="MF_00636"/>
    </source>
</evidence>
<evidence type="ECO:0000256" key="2">
    <source>
        <dbReference type="ARBA" id="ARBA00022840"/>
    </source>
</evidence>
<feature type="domain" description="RapZ C-terminal" evidence="6">
    <location>
        <begin position="162"/>
        <end position="279"/>
    </location>
</feature>
<name>A0A348WNJ3_9GAMM</name>
<organism evidence="7 8">
    <name type="scientific">Idiomarina baltica</name>
    <dbReference type="NCBI Taxonomy" id="190892"/>
    <lineage>
        <taxon>Bacteria</taxon>
        <taxon>Pseudomonadati</taxon>
        <taxon>Pseudomonadota</taxon>
        <taxon>Gammaproteobacteria</taxon>
        <taxon>Alteromonadales</taxon>
        <taxon>Idiomarinaceae</taxon>
        <taxon>Idiomarina</taxon>
    </lineage>
</organism>
<gene>
    <name evidence="7" type="ORF">DCR58_04880</name>
</gene>
<dbReference type="GO" id="GO:0005525">
    <property type="term" value="F:GTP binding"/>
    <property type="evidence" value="ECO:0007669"/>
    <property type="project" value="UniProtKB-UniRule"/>
</dbReference>
<dbReference type="NCBIfam" id="NF003828">
    <property type="entry name" value="PRK05416.1"/>
    <property type="match status" value="1"/>
</dbReference>
<evidence type="ECO:0000256" key="3">
    <source>
        <dbReference type="ARBA" id="ARBA00023134"/>
    </source>
</evidence>
<feature type="binding site" evidence="4">
    <location>
        <begin position="8"/>
        <end position="15"/>
    </location>
    <ligand>
        <name>ATP</name>
        <dbReference type="ChEBI" id="CHEBI:30616"/>
    </ligand>
</feature>
<dbReference type="SUPFAM" id="SSF52540">
    <property type="entry name" value="P-loop containing nucleoside triphosphate hydrolases"/>
    <property type="match status" value="1"/>
</dbReference>
<dbReference type="Pfam" id="PF22740">
    <property type="entry name" value="PapZ_C"/>
    <property type="match status" value="1"/>
</dbReference>
<dbReference type="AlphaFoldDB" id="A0A348WNJ3"/>
<dbReference type="InterPro" id="IPR027417">
    <property type="entry name" value="P-loop_NTPase"/>
</dbReference>
<protein>
    <submittedName>
        <fullName evidence="7">RNase adapter RapZ</fullName>
    </submittedName>
</protein>
<dbReference type="InterPro" id="IPR053931">
    <property type="entry name" value="RapZ_C"/>
</dbReference>
<dbReference type="Pfam" id="PF03668">
    <property type="entry name" value="RapZ-like_N"/>
    <property type="match status" value="1"/>
</dbReference>
<reference evidence="7 8" key="1">
    <citation type="journal article" date="2018" name="Nat. Biotechnol.">
        <title>A standardized bacterial taxonomy based on genome phylogeny substantially revises the tree of life.</title>
        <authorList>
            <person name="Parks D.H."/>
            <person name="Chuvochina M."/>
            <person name="Waite D.W."/>
            <person name="Rinke C."/>
            <person name="Skarshewski A."/>
            <person name="Chaumeil P.A."/>
            <person name="Hugenholtz P."/>
        </authorList>
    </citation>
    <scope>NUCLEOTIDE SEQUENCE [LARGE SCALE GENOMIC DNA]</scope>
    <source>
        <strain evidence="7">UBA9360</strain>
    </source>
</reference>
<keyword evidence="2 4" id="KW-0067">ATP-binding</keyword>
<evidence type="ECO:0000259" key="5">
    <source>
        <dbReference type="Pfam" id="PF03668"/>
    </source>
</evidence>
<comment type="caution">
    <text evidence="7">The sequence shown here is derived from an EMBL/GenBank/DDBJ whole genome shotgun (WGS) entry which is preliminary data.</text>
</comment>
<sequence>MQLIIVSGRSGSGKTIALRVLEDLGFYCVDNLPIALLSTLVHSVIAQYDRVAISIDVRNLPEDSQELLESIDFLPAEVDIEVLFIDADDQTLLQRFGETRRLHPLSQKQLPLLEALQLENRLLDPITVRATWRIDSSHLSLHQLSEEVSARVLGKASKQVVIVFQSFGFKHGVPKDADFVFDARILPNPHWNPELKLLTGQDEDVKQFFRKESLVTKYLLQVENFLATWLPYFRRSNRSYLTIAMGCTGGQHRSVYLAETLAEQFRSEGTHVQVRHRELSK</sequence>
<feature type="binding site" evidence="4">
    <location>
        <begin position="56"/>
        <end position="59"/>
    </location>
    <ligand>
        <name>GTP</name>
        <dbReference type="ChEBI" id="CHEBI:37565"/>
    </ligand>
</feature>
<evidence type="ECO:0000259" key="6">
    <source>
        <dbReference type="Pfam" id="PF22740"/>
    </source>
</evidence>
<accession>A0A348WNJ3</accession>
<proteinExistence type="inferred from homology"/>
<evidence type="ECO:0000313" key="8">
    <source>
        <dbReference type="Proteomes" id="UP000262878"/>
    </source>
</evidence>
<dbReference type="Proteomes" id="UP000262878">
    <property type="component" value="Unassembled WGS sequence"/>
</dbReference>
<dbReference type="STRING" id="314276.OS145_05430"/>
<dbReference type="PANTHER" id="PTHR30448:SF0">
    <property type="entry name" value="RNASE ADAPTER PROTEIN RAPZ"/>
    <property type="match status" value="1"/>
</dbReference>
<keyword evidence="1 4" id="KW-0547">Nucleotide-binding</keyword>
<dbReference type="PIRSF" id="PIRSF005052">
    <property type="entry name" value="P-loopkin"/>
    <property type="match status" value="1"/>
</dbReference>
<dbReference type="InterPro" id="IPR053930">
    <property type="entry name" value="RapZ-like_N"/>
</dbReference>
<feature type="domain" description="RapZ-like N-terminal" evidence="5">
    <location>
        <begin position="1"/>
        <end position="155"/>
    </location>
</feature>